<keyword evidence="6" id="KW-1185">Reference proteome</keyword>
<dbReference type="Pfam" id="PF00392">
    <property type="entry name" value="GntR"/>
    <property type="match status" value="1"/>
</dbReference>
<evidence type="ECO:0000313" key="6">
    <source>
        <dbReference type="Proteomes" id="UP000248214"/>
    </source>
</evidence>
<reference evidence="5 6" key="1">
    <citation type="submission" date="2017-10" db="EMBL/GenBank/DDBJ databases">
        <title>Bacillus sp. nov., a halophilic bacterium isolated from a Keqin Lake.</title>
        <authorList>
            <person name="Wang H."/>
        </authorList>
    </citation>
    <scope>NUCLEOTIDE SEQUENCE [LARGE SCALE GENOMIC DNA]</scope>
    <source>
        <strain evidence="5 6">KQ-12</strain>
    </source>
</reference>
<evidence type="ECO:0000256" key="1">
    <source>
        <dbReference type="ARBA" id="ARBA00023015"/>
    </source>
</evidence>
<dbReference type="GO" id="GO:0003677">
    <property type="term" value="F:DNA binding"/>
    <property type="evidence" value="ECO:0007669"/>
    <property type="project" value="UniProtKB-KW"/>
</dbReference>
<keyword evidence="1" id="KW-0805">Transcription regulation</keyword>
<accession>A0A323TZJ6</accession>
<dbReference type="CDD" id="cd07377">
    <property type="entry name" value="WHTH_GntR"/>
    <property type="match status" value="1"/>
</dbReference>
<dbReference type="Gene3D" id="1.10.10.10">
    <property type="entry name" value="Winged helix-like DNA-binding domain superfamily/Winged helix DNA-binding domain"/>
    <property type="match status" value="1"/>
</dbReference>
<evidence type="ECO:0000259" key="4">
    <source>
        <dbReference type="PROSITE" id="PS50949"/>
    </source>
</evidence>
<dbReference type="SMART" id="SM00345">
    <property type="entry name" value="HTH_GNTR"/>
    <property type="match status" value="1"/>
</dbReference>
<dbReference type="PANTHER" id="PTHR38445:SF7">
    <property type="entry name" value="GNTR-FAMILY TRANSCRIPTIONAL REGULATOR"/>
    <property type="match status" value="1"/>
</dbReference>
<evidence type="ECO:0000256" key="2">
    <source>
        <dbReference type="ARBA" id="ARBA00023125"/>
    </source>
</evidence>
<dbReference type="InterPro" id="IPR036388">
    <property type="entry name" value="WH-like_DNA-bd_sf"/>
</dbReference>
<dbReference type="SUPFAM" id="SSF46785">
    <property type="entry name" value="Winged helix' DNA-binding domain"/>
    <property type="match status" value="1"/>
</dbReference>
<evidence type="ECO:0000256" key="3">
    <source>
        <dbReference type="ARBA" id="ARBA00023163"/>
    </source>
</evidence>
<keyword evidence="2" id="KW-0238">DNA-binding</keyword>
<keyword evidence="3" id="KW-0804">Transcription</keyword>
<dbReference type="InterPro" id="IPR000524">
    <property type="entry name" value="Tscrpt_reg_HTH_GntR"/>
</dbReference>
<dbReference type="GO" id="GO:0003700">
    <property type="term" value="F:DNA-binding transcription factor activity"/>
    <property type="evidence" value="ECO:0007669"/>
    <property type="project" value="InterPro"/>
</dbReference>
<organism evidence="5 6">
    <name type="scientific">Salipaludibacillus keqinensis</name>
    <dbReference type="NCBI Taxonomy" id="2045207"/>
    <lineage>
        <taxon>Bacteria</taxon>
        <taxon>Bacillati</taxon>
        <taxon>Bacillota</taxon>
        <taxon>Bacilli</taxon>
        <taxon>Bacillales</taxon>
        <taxon>Bacillaceae</taxon>
    </lineage>
</organism>
<gene>
    <name evidence="5" type="ORF">CR194_05795</name>
</gene>
<proteinExistence type="predicted"/>
<dbReference type="EMBL" id="PDOD01000001">
    <property type="protein sequence ID" value="PYZ95025.1"/>
    <property type="molecule type" value="Genomic_DNA"/>
</dbReference>
<comment type="caution">
    <text evidence="5">The sequence shown here is derived from an EMBL/GenBank/DDBJ whole genome shotgun (WGS) entry which is preliminary data.</text>
</comment>
<dbReference type="OrthoDB" id="9801546at2"/>
<dbReference type="PROSITE" id="PS50949">
    <property type="entry name" value="HTH_GNTR"/>
    <property type="match status" value="1"/>
</dbReference>
<dbReference type="Proteomes" id="UP000248214">
    <property type="component" value="Unassembled WGS sequence"/>
</dbReference>
<dbReference type="AlphaFoldDB" id="A0A323TZJ6"/>
<name>A0A323TZJ6_9BACI</name>
<dbReference type="PANTHER" id="PTHR38445">
    <property type="entry name" value="HTH-TYPE TRANSCRIPTIONAL REPRESSOR YTRA"/>
    <property type="match status" value="1"/>
</dbReference>
<dbReference type="RefSeq" id="WP_110608660.1">
    <property type="nucleotide sequence ID" value="NZ_PDOD01000001.1"/>
</dbReference>
<dbReference type="InterPro" id="IPR036390">
    <property type="entry name" value="WH_DNA-bd_sf"/>
</dbReference>
<evidence type="ECO:0000313" key="5">
    <source>
        <dbReference type="EMBL" id="PYZ95025.1"/>
    </source>
</evidence>
<feature type="domain" description="HTH gntR-type" evidence="4">
    <location>
        <begin position="15"/>
        <end position="83"/>
    </location>
</feature>
<sequence length="134" mass="15004">MSNSLPIQINEKSRTPIYDQIESQIKTLIVSGNLPAGTGLPSIRKLATALSCSVITTRRSYQNLEQQGYIKTIQGKGTFVAEINLVDQDSEKKQTVKVALKEAIHTGKSYGYTDEELLNWFEILLKERKDDDSV</sequence>
<protein>
    <submittedName>
        <fullName evidence="5">GntR family transcriptional regulator</fullName>
    </submittedName>
</protein>